<keyword evidence="5" id="KW-1185">Reference proteome</keyword>
<name>A0A1G9FKH2_9ACTN</name>
<protein>
    <submittedName>
        <fullName evidence="4">Uncharacterized conserved protein YkwD, contains CAP (CSP/antigen 5/PR1) domain</fullName>
    </submittedName>
</protein>
<evidence type="ECO:0000313" key="4">
    <source>
        <dbReference type="EMBL" id="SDK88845.1"/>
    </source>
</evidence>
<dbReference type="PANTHER" id="PTHR31157">
    <property type="entry name" value="SCP DOMAIN-CONTAINING PROTEIN"/>
    <property type="match status" value="1"/>
</dbReference>
<dbReference type="InterPro" id="IPR014044">
    <property type="entry name" value="CAP_dom"/>
</dbReference>
<evidence type="ECO:0000259" key="3">
    <source>
        <dbReference type="Pfam" id="PF00188"/>
    </source>
</evidence>
<sequence>MRTPLGVLAAVLCLAACAPSTGGEDVGEVEPKPIAATEAPTRTDEPTPAAKSTPAESDDCRVSVTRPGVSSLRIETAAVRRDCVRPALLRVRVKRAVPGDDPVVKSGATREDRIALKLRCEPGTYYAVATDYRGRTARSKAVRLTCATPAPTPTPTSTPTPAPSEPRPARTTKAPEKRAPVSSVGTAVENEVVRLTNAERAKGGCGPLKHDARLREAAIGHSTDMAENDYFDHTSQDGRDMTDRIDATGFSGSAWAENIAMGQPTAAAVVKAWMDSDGHRENIMNCDHTLIGVGAAKNAEGQIYWTQDFAAR</sequence>
<feature type="region of interest" description="Disordered" evidence="1">
    <location>
        <begin position="147"/>
        <end position="184"/>
    </location>
</feature>
<dbReference type="CDD" id="cd05379">
    <property type="entry name" value="CAP_bacterial"/>
    <property type="match status" value="1"/>
</dbReference>
<evidence type="ECO:0000313" key="5">
    <source>
        <dbReference type="Proteomes" id="UP000198683"/>
    </source>
</evidence>
<feature type="signal peptide" evidence="2">
    <location>
        <begin position="1"/>
        <end position="23"/>
    </location>
</feature>
<evidence type="ECO:0000256" key="2">
    <source>
        <dbReference type="SAM" id="SignalP"/>
    </source>
</evidence>
<dbReference type="RefSeq" id="WP_176903202.1">
    <property type="nucleotide sequence ID" value="NZ_FNFB01000012.1"/>
</dbReference>
<dbReference type="Proteomes" id="UP000198683">
    <property type="component" value="Unassembled WGS sequence"/>
</dbReference>
<dbReference type="EMBL" id="FNFB01000012">
    <property type="protein sequence ID" value="SDK88845.1"/>
    <property type="molecule type" value="Genomic_DNA"/>
</dbReference>
<feature type="compositionally biased region" description="Pro residues" evidence="1">
    <location>
        <begin position="150"/>
        <end position="166"/>
    </location>
</feature>
<feature type="domain" description="SCP" evidence="3">
    <location>
        <begin position="194"/>
        <end position="309"/>
    </location>
</feature>
<dbReference type="Pfam" id="PF00188">
    <property type="entry name" value="CAP"/>
    <property type="match status" value="1"/>
</dbReference>
<dbReference type="STRING" id="683260.SAMN05421874_112143"/>
<proteinExistence type="predicted"/>
<feature type="region of interest" description="Disordered" evidence="1">
    <location>
        <begin position="21"/>
        <end position="62"/>
    </location>
</feature>
<dbReference type="SUPFAM" id="SSF55797">
    <property type="entry name" value="PR-1-like"/>
    <property type="match status" value="1"/>
</dbReference>
<dbReference type="PANTHER" id="PTHR31157:SF1">
    <property type="entry name" value="SCP DOMAIN-CONTAINING PROTEIN"/>
    <property type="match status" value="1"/>
</dbReference>
<feature type="chain" id="PRO_5011724546" evidence="2">
    <location>
        <begin position="24"/>
        <end position="312"/>
    </location>
</feature>
<dbReference type="AlphaFoldDB" id="A0A1G9FKH2"/>
<dbReference type="InterPro" id="IPR035940">
    <property type="entry name" value="CAP_sf"/>
</dbReference>
<evidence type="ECO:0000256" key="1">
    <source>
        <dbReference type="SAM" id="MobiDB-lite"/>
    </source>
</evidence>
<reference evidence="4 5" key="1">
    <citation type="submission" date="2016-10" db="EMBL/GenBank/DDBJ databases">
        <authorList>
            <person name="de Groot N.N."/>
        </authorList>
    </citation>
    <scope>NUCLEOTIDE SEQUENCE [LARGE SCALE GENOMIC DNA]</scope>
    <source>
        <strain evidence="4 5">CGMCC 4.5681</strain>
    </source>
</reference>
<keyword evidence="2" id="KW-0732">Signal</keyword>
<dbReference type="Gene3D" id="3.40.33.10">
    <property type="entry name" value="CAP"/>
    <property type="match status" value="1"/>
</dbReference>
<gene>
    <name evidence="4" type="ORF">SAMN05421874_112143</name>
</gene>
<organism evidence="4 5">
    <name type="scientific">Nonomuraea maritima</name>
    <dbReference type="NCBI Taxonomy" id="683260"/>
    <lineage>
        <taxon>Bacteria</taxon>
        <taxon>Bacillati</taxon>
        <taxon>Actinomycetota</taxon>
        <taxon>Actinomycetes</taxon>
        <taxon>Streptosporangiales</taxon>
        <taxon>Streptosporangiaceae</taxon>
        <taxon>Nonomuraea</taxon>
    </lineage>
</organism>
<accession>A0A1G9FKH2</accession>